<evidence type="ECO:0000313" key="4">
    <source>
        <dbReference type="Proteomes" id="UP000077173"/>
    </source>
</evidence>
<protein>
    <submittedName>
        <fullName evidence="3">Uncharacterized protein</fullName>
    </submittedName>
</protein>
<name>A0A176ZFL8_9BRAD</name>
<feature type="compositionally biased region" description="Polar residues" evidence="1">
    <location>
        <begin position="63"/>
        <end position="75"/>
    </location>
</feature>
<reference evidence="3 4" key="1">
    <citation type="submission" date="2016-02" db="EMBL/GenBank/DDBJ databases">
        <title>Draft genome sequence of the strain BR 10247T Bradyrhizobium neotropicale isolated from nodules of Centrolobium paraense.</title>
        <authorList>
            <person name="Simoes-Araujo J.L."/>
            <person name="Barauna A.C."/>
            <person name="Silva K."/>
            <person name="Zilli J.E."/>
        </authorList>
    </citation>
    <scope>NUCLEOTIDE SEQUENCE [LARGE SCALE GENOMIC DNA]</scope>
    <source>
        <strain evidence="3 4">BR 10247</strain>
    </source>
</reference>
<sequence>MIVAVSALALIGTAPVVFAQGTSSNAPGQEMQTKAPKKVHAEHKMHHAMGSKKSHSGASSAAPGQTTGMSTKRNY</sequence>
<keyword evidence="4" id="KW-1185">Reference proteome</keyword>
<feature type="signal peptide" evidence="2">
    <location>
        <begin position="1"/>
        <end position="19"/>
    </location>
</feature>
<gene>
    <name evidence="3" type="ORF">AXW67_38990</name>
</gene>
<feature type="compositionally biased region" description="Basic residues" evidence="1">
    <location>
        <begin position="35"/>
        <end position="55"/>
    </location>
</feature>
<accession>A0A176ZFL8</accession>
<dbReference type="AlphaFoldDB" id="A0A176ZFL8"/>
<evidence type="ECO:0000256" key="2">
    <source>
        <dbReference type="SAM" id="SignalP"/>
    </source>
</evidence>
<keyword evidence="2" id="KW-0732">Signal</keyword>
<evidence type="ECO:0000256" key="1">
    <source>
        <dbReference type="SAM" id="MobiDB-lite"/>
    </source>
</evidence>
<feature type="compositionally biased region" description="Polar residues" evidence="1">
    <location>
        <begin position="20"/>
        <end position="32"/>
    </location>
</feature>
<dbReference type="Proteomes" id="UP000077173">
    <property type="component" value="Unassembled WGS sequence"/>
</dbReference>
<comment type="caution">
    <text evidence="3">The sequence shown here is derived from an EMBL/GenBank/DDBJ whole genome shotgun (WGS) entry which is preliminary data.</text>
</comment>
<proteinExistence type="predicted"/>
<evidence type="ECO:0000313" key="3">
    <source>
        <dbReference type="EMBL" id="OAF19004.1"/>
    </source>
</evidence>
<feature type="chain" id="PRO_5008055870" evidence="2">
    <location>
        <begin position="20"/>
        <end position="75"/>
    </location>
</feature>
<organism evidence="3 4">
    <name type="scientific">Bradyrhizobium neotropicale</name>
    <dbReference type="NCBI Taxonomy" id="1497615"/>
    <lineage>
        <taxon>Bacteria</taxon>
        <taxon>Pseudomonadati</taxon>
        <taxon>Pseudomonadota</taxon>
        <taxon>Alphaproteobacteria</taxon>
        <taxon>Hyphomicrobiales</taxon>
        <taxon>Nitrobacteraceae</taxon>
        <taxon>Bradyrhizobium</taxon>
    </lineage>
</organism>
<feature type="region of interest" description="Disordered" evidence="1">
    <location>
        <begin position="20"/>
        <end position="75"/>
    </location>
</feature>
<dbReference type="EMBL" id="LSEF01000028">
    <property type="protein sequence ID" value="OAF19004.1"/>
    <property type="molecule type" value="Genomic_DNA"/>
</dbReference>